<dbReference type="PROSITE" id="PS50041">
    <property type="entry name" value="C_TYPE_LECTIN_2"/>
    <property type="match status" value="2"/>
</dbReference>
<dbReference type="CDD" id="cd00037">
    <property type="entry name" value="CLECT"/>
    <property type="match status" value="3"/>
</dbReference>
<feature type="region of interest" description="Disordered" evidence="2">
    <location>
        <begin position="132"/>
        <end position="180"/>
    </location>
</feature>
<reference evidence="6" key="1">
    <citation type="submission" date="2016-11" db="UniProtKB">
        <authorList>
            <consortium name="WormBaseParasite"/>
        </authorList>
    </citation>
    <scope>IDENTIFICATION</scope>
</reference>
<keyword evidence="5" id="KW-1185">Reference proteome</keyword>
<dbReference type="Pfam" id="PF00059">
    <property type="entry name" value="Lectin_C"/>
    <property type="match status" value="1"/>
</dbReference>
<feature type="signal peptide" evidence="3">
    <location>
        <begin position="1"/>
        <end position="18"/>
    </location>
</feature>
<evidence type="ECO:0000259" key="4">
    <source>
        <dbReference type="PROSITE" id="PS50041"/>
    </source>
</evidence>
<evidence type="ECO:0000256" key="2">
    <source>
        <dbReference type="SAM" id="MobiDB-lite"/>
    </source>
</evidence>
<keyword evidence="1" id="KW-1015">Disulfide bond</keyword>
<dbReference type="AlphaFoldDB" id="A0A1I8AIZ5"/>
<dbReference type="InterPro" id="IPR001304">
    <property type="entry name" value="C-type_lectin-like"/>
</dbReference>
<accession>A0A1I8AIZ5</accession>
<dbReference type="PANTHER" id="PTHR22991">
    <property type="entry name" value="PROTEIN CBG13490"/>
    <property type="match status" value="1"/>
</dbReference>
<dbReference type="PANTHER" id="PTHR22991:SF40">
    <property type="entry name" value="PROTEIN CBG13490"/>
    <property type="match status" value="1"/>
</dbReference>
<protein>
    <submittedName>
        <fullName evidence="6">C-type lectin domain-containing protein</fullName>
    </submittedName>
</protein>
<name>A0A1I8AIZ5_9BILA</name>
<evidence type="ECO:0000313" key="6">
    <source>
        <dbReference type="WBParaSite" id="L893_g6452.t1"/>
    </source>
</evidence>
<dbReference type="InterPro" id="IPR050976">
    <property type="entry name" value="Snaclec"/>
</dbReference>
<dbReference type="WBParaSite" id="L893_g6452.t1">
    <property type="protein sequence ID" value="L893_g6452.t1"/>
    <property type="gene ID" value="L893_g6452"/>
</dbReference>
<feature type="domain" description="C-type lectin" evidence="4">
    <location>
        <begin position="350"/>
        <end position="466"/>
    </location>
</feature>
<evidence type="ECO:0000313" key="5">
    <source>
        <dbReference type="Proteomes" id="UP000095287"/>
    </source>
</evidence>
<dbReference type="SUPFAM" id="SSF56436">
    <property type="entry name" value="C-type lectin-like"/>
    <property type="match status" value="3"/>
</dbReference>
<feature type="compositionally biased region" description="Low complexity" evidence="2">
    <location>
        <begin position="273"/>
        <end position="336"/>
    </location>
</feature>
<dbReference type="PROSITE" id="PS00615">
    <property type="entry name" value="C_TYPE_LECTIN_1"/>
    <property type="match status" value="1"/>
</dbReference>
<dbReference type="InterPro" id="IPR016186">
    <property type="entry name" value="C-type_lectin-like/link_sf"/>
</dbReference>
<dbReference type="Proteomes" id="UP000095287">
    <property type="component" value="Unplaced"/>
</dbReference>
<evidence type="ECO:0000256" key="3">
    <source>
        <dbReference type="SAM" id="SignalP"/>
    </source>
</evidence>
<dbReference type="Gene3D" id="3.10.100.10">
    <property type="entry name" value="Mannose-Binding Protein A, subunit A"/>
    <property type="match status" value="4"/>
</dbReference>
<keyword evidence="3" id="KW-0732">Signal</keyword>
<dbReference type="InterPro" id="IPR016187">
    <property type="entry name" value="CTDL_fold"/>
</dbReference>
<sequence>MRLLLAVFLLGAPLCVWSLQARTVCQYAMKGENCFQFNSHFATFQEAEEICRSKGGQLASIRNYYENQIISLCQYAKKGESCFQFNSHFATFQEAEEICRSKGGQLASIRNYYENQIISHWSTAEFTPTTSGSVAPSRIRSGAGRTDSDSLMTTSPMRKISKRPSSPACPWKRPPPGTTEPHESYRLVHGGVHSNYFWIGGSFASSQWSWADGFRFTYDNFANAEDLKAPEFTCLSVEATTAWDYRAPWVPLSCDTTAPFICELAHAGEVTNPPTVVTKAPTQKPTTTTKAPTTTTTQAPPTTTTTTTPAPTTTTTTTTQKPTTTTTTQVPTTTTTRKQPSCEGYRRACFNGHLYLVNPHRLSWLEAEKQCRAKGGHLSSILSKEESEFFASLVSNYFLGFDVWIGGRRIGPNSFEWVDGSKWDYSNFHEEQPNDLHNNDCLEVFDASHEKWANYDCAREYPSICKVPL</sequence>
<evidence type="ECO:0000256" key="1">
    <source>
        <dbReference type="ARBA" id="ARBA00023157"/>
    </source>
</evidence>
<feature type="domain" description="C-type lectin" evidence="4">
    <location>
        <begin position="195"/>
        <end position="263"/>
    </location>
</feature>
<organism evidence="5 6">
    <name type="scientific">Steinernema glaseri</name>
    <dbReference type="NCBI Taxonomy" id="37863"/>
    <lineage>
        <taxon>Eukaryota</taxon>
        <taxon>Metazoa</taxon>
        <taxon>Ecdysozoa</taxon>
        <taxon>Nematoda</taxon>
        <taxon>Chromadorea</taxon>
        <taxon>Rhabditida</taxon>
        <taxon>Tylenchina</taxon>
        <taxon>Panagrolaimomorpha</taxon>
        <taxon>Strongyloidoidea</taxon>
        <taxon>Steinernematidae</taxon>
        <taxon>Steinernema</taxon>
    </lineage>
</organism>
<proteinExistence type="predicted"/>
<dbReference type="SMART" id="SM00034">
    <property type="entry name" value="CLECT"/>
    <property type="match status" value="2"/>
</dbReference>
<feature type="chain" id="PRO_5009314769" evidence="3">
    <location>
        <begin position="19"/>
        <end position="469"/>
    </location>
</feature>
<feature type="region of interest" description="Disordered" evidence="2">
    <location>
        <begin position="273"/>
        <end position="339"/>
    </location>
</feature>
<dbReference type="InterPro" id="IPR018378">
    <property type="entry name" value="C-type_lectin_CS"/>
</dbReference>